<name>A0ABY9NAJ6_9PSED</name>
<evidence type="ECO:0000256" key="1">
    <source>
        <dbReference type="SAM" id="Phobius"/>
    </source>
</evidence>
<accession>A0ABY9NAJ6</accession>
<feature type="transmembrane region" description="Helical" evidence="1">
    <location>
        <begin position="104"/>
        <end position="119"/>
    </location>
</feature>
<reference evidence="2 3" key="1">
    <citation type="journal article" date="2023" name="Access Microbiol">
        <title>The genome of a steinernematid-associated Pseudomonas piscis bacterium encodes the biosynthesis of insect toxins.</title>
        <authorList>
            <person name="Awori R.M."/>
            <person name="Hendre P."/>
            <person name="Amugune N.O."/>
        </authorList>
    </citation>
    <scope>NUCLEOTIDE SEQUENCE [LARGE SCALE GENOMIC DNA]</scope>
    <source>
        <strain evidence="2 3">75</strain>
    </source>
</reference>
<evidence type="ECO:0000313" key="3">
    <source>
        <dbReference type="Proteomes" id="UP001237292"/>
    </source>
</evidence>
<keyword evidence="1" id="KW-1133">Transmembrane helix</keyword>
<keyword evidence="3" id="KW-1185">Reference proteome</keyword>
<sequence length="120" mass="13368">MKTGNDGRSPASPLPDFSLTPQSVSDYFPAPVAPLQDHALSAKPDHFRHFLPGESRAKKSCPYVQKTLLDKLAVAADGKKASFLFGKKLPFVGFFGIFVRNNKYLTFFIMTIINLFILLF</sequence>
<protein>
    <submittedName>
        <fullName evidence="2">Uncharacterized protein</fullName>
    </submittedName>
</protein>
<gene>
    <name evidence="2" type="ORF">QL104_16180</name>
</gene>
<dbReference type="RefSeq" id="WP_282877932.1">
    <property type="nucleotide sequence ID" value="NZ_CP133164.1"/>
</dbReference>
<proteinExistence type="predicted"/>
<evidence type="ECO:0000313" key="2">
    <source>
        <dbReference type="EMBL" id="WMN14913.1"/>
    </source>
</evidence>
<dbReference type="EMBL" id="CP133164">
    <property type="protein sequence ID" value="WMN14913.1"/>
    <property type="molecule type" value="Genomic_DNA"/>
</dbReference>
<organism evidence="2 3">
    <name type="scientific">Pseudomonas piscis</name>
    <dbReference type="NCBI Taxonomy" id="2614538"/>
    <lineage>
        <taxon>Bacteria</taxon>
        <taxon>Pseudomonadati</taxon>
        <taxon>Pseudomonadota</taxon>
        <taxon>Gammaproteobacteria</taxon>
        <taxon>Pseudomonadales</taxon>
        <taxon>Pseudomonadaceae</taxon>
        <taxon>Pseudomonas</taxon>
    </lineage>
</organism>
<keyword evidence="1" id="KW-0472">Membrane</keyword>
<keyword evidence="1" id="KW-0812">Transmembrane</keyword>
<dbReference type="Proteomes" id="UP001237292">
    <property type="component" value="Chromosome"/>
</dbReference>